<sequence>MANIMEKQRLVNCENMMLDLLTEASLDPLTPSSPFLTRDASAYRPTFECIESIEMLDELPIYEAPCENVPLLYGGDYICLDETESACHPGLATDVSTPTANATYKDDVLSCILDLSADEVTALTSLLPTLAGTLSADCTTACSFAETEYDCPPQSQDYSVESLCNEYLCSFDDLSNDMHSQAPKSTGREGCVFKVDSAAFLCDNTGHGCAFIGNGDVFDDQSYDQEGKRCTDAPESTSAKSRRPSRGKSIDRKAKQKRQAPKRNVSSNNLKKRAELPEFSGDRMNHEDNENASADRKSHPSKNLVSERKRRMKLNERLYSLRSMIPKISKMDKASIVRDAITYVQYLQKRLKDLQDEIIALEEDNQRGDGEETYDLHHPVPESTVGSSPSCYKILLNVSAIDLKMFTVRVSCARTDARMLVPLTKALEAIDLAIVNANVITVNDHILNTIVVRILQAEACDAERLKELIQCSLAVFGIHVL</sequence>
<dbReference type="GO" id="GO:0046983">
    <property type="term" value="F:protein dimerization activity"/>
    <property type="evidence" value="ECO:0007669"/>
    <property type="project" value="InterPro"/>
</dbReference>
<dbReference type="GO" id="GO:0005634">
    <property type="term" value="C:nucleus"/>
    <property type="evidence" value="ECO:0007669"/>
    <property type="project" value="UniProtKB-SubCell"/>
</dbReference>
<proteinExistence type="predicted"/>
<evidence type="ECO:0000256" key="1">
    <source>
        <dbReference type="ARBA" id="ARBA00004123"/>
    </source>
</evidence>
<dbReference type="PANTHER" id="PTHR31945">
    <property type="entry name" value="TRANSCRIPTION FACTOR SCREAM2-RELATED"/>
    <property type="match status" value="1"/>
</dbReference>
<gene>
    <name evidence="8" type="ORF">KP509_08G052100</name>
</gene>
<evidence type="ECO:0000259" key="7">
    <source>
        <dbReference type="PROSITE" id="PS50888"/>
    </source>
</evidence>
<evidence type="ECO:0000256" key="3">
    <source>
        <dbReference type="ARBA" id="ARBA00023163"/>
    </source>
</evidence>
<keyword evidence="2" id="KW-0805">Transcription regulation</keyword>
<keyword evidence="9" id="KW-1185">Reference proteome</keyword>
<dbReference type="Proteomes" id="UP000825935">
    <property type="component" value="Chromosome 8"/>
</dbReference>
<evidence type="ECO:0000256" key="4">
    <source>
        <dbReference type="ARBA" id="ARBA00023242"/>
    </source>
</evidence>
<dbReference type="SUPFAM" id="SSF47459">
    <property type="entry name" value="HLH, helix-loop-helix DNA-binding domain"/>
    <property type="match status" value="1"/>
</dbReference>
<dbReference type="GO" id="GO:0043565">
    <property type="term" value="F:sequence-specific DNA binding"/>
    <property type="evidence" value="ECO:0007669"/>
    <property type="project" value="TreeGrafter"/>
</dbReference>
<feature type="domain" description="BHLH" evidence="7">
    <location>
        <begin position="298"/>
        <end position="347"/>
    </location>
</feature>
<dbReference type="Gene3D" id="4.10.280.10">
    <property type="entry name" value="Helix-loop-helix DNA-binding domain"/>
    <property type="match status" value="1"/>
</dbReference>
<evidence type="ECO:0000256" key="6">
    <source>
        <dbReference type="SAM" id="MobiDB-lite"/>
    </source>
</evidence>
<dbReference type="PANTHER" id="PTHR31945:SF144">
    <property type="entry name" value="BHLH DOMAIN-CONTAINING PROTEIN"/>
    <property type="match status" value="1"/>
</dbReference>
<keyword evidence="3" id="KW-0804">Transcription</keyword>
<dbReference type="InterPro" id="IPR051358">
    <property type="entry name" value="TF_AMS/ICE1/BHLH6-like"/>
</dbReference>
<evidence type="ECO:0000256" key="2">
    <source>
        <dbReference type="ARBA" id="ARBA00023015"/>
    </source>
</evidence>
<name>A0A8T2U5K3_CERRI</name>
<organism evidence="8 9">
    <name type="scientific">Ceratopteris richardii</name>
    <name type="common">Triangle waterfern</name>
    <dbReference type="NCBI Taxonomy" id="49495"/>
    <lineage>
        <taxon>Eukaryota</taxon>
        <taxon>Viridiplantae</taxon>
        <taxon>Streptophyta</taxon>
        <taxon>Embryophyta</taxon>
        <taxon>Tracheophyta</taxon>
        <taxon>Polypodiopsida</taxon>
        <taxon>Polypodiidae</taxon>
        <taxon>Polypodiales</taxon>
        <taxon>Pteridineae</taxon>
        <taxon>Pteridaceae</taxon>
        <taxon>Parkerioideae</taxon>
        <taxon>Ceratopteris</taxon>
    </lineage>
</organism>
<dbReference type="EMBL" id="CM035413">
    <property type="protein sequence ID" value="KAH7431501.1"/>
    <property type="molecule type" value="Genomic_DNA"/>
</dbReference>
<evidence type="ECO:0000313" key="8">
    <source>
        <dbReference type="EMBL" id="KAH7431501.1"/>
    </source>
</evidence>
<feature type="region of interest" description="Disordered" evidence="6">
    <location>
        <begin position="223"/>
        <end position="310"/>
    </location>
</feature>
<accession>A0A8T2U5K3</accession>
<feature type="coiled-coil region" evidence="5">
    <location>
        <begin position="344"/>
        <end position="371"/>
    </location>
</feature>
<keyword evidence="4" id="KW-0539">Nucleus</keyword>
<reference evidence="8" key="1">
    <citation type="submission" date="2021-08" db="EMBL/GenBank/DDBJ databases">
        <title>WGS assembly of Ceratopteris richardii.</title>
        <authorList>
            <person name="Marchant D.B."/>
            <person name="Chen G."/>
            <person name="Jenkins J."/>
            <person name="Shu S."/>
            <person name="Leebens-Mack J."/>
            <person name="Grimwood J."/>
            <person name="Schmutz J."/>
            <person name="Soltis P."/>
            <person name="Soltis D."/>
            <person name="Chen Z.-H."/>
        </authorList>
    </citation>
    <scope>NUCLEOTIDE SEQUENCE</scope>
    <source>
        <strain evidence="8">Whitten #5841</strain>
        <tissue evidence="8">Leaf</tissue>
    </source>
</reference>
<feature type="compositionally biased region" description="Basic and acidic residues" evidence="6">
    <location>
        <begin position="272"/>
        <end position="298"/>
    </location>
</feature>
<evidence type="ECO:0000256" key="5">
    <source>
        <dbReference type="SAM" id="Coils"/>
    </source>
</evidence>
<comment type="caution">
    <text evidence="8">The sequence shown here is derived from an EMBL/GenBank/DDBJ whole genome shotgun (WGS) entry which is preliminary data.</text>
</comment>
<dbReference type="AlphaFoldDB" id="A0A8T2U5K3"/>
<dbReference type="Pfam" id="PF22754">
    <property type="entry name" value="bHLH-TF_ACT-like_plant"/>
    <property type="match status" value="1"/>
</dbReference>
<dbReference type="InterPro" id="IPR054502">
    <property type="entry name" value="bHLH-TF_ACT-like_plant"/>
</dbReference>
<dbReference type="Pfam" id="PF00010">
    <property type="entry name" value="HLH"/>
    <property type="match status" value="1"/>
</dbReference>
<dbReference type="SMART" id="SM00353">
    <property type="entry name" value="HLH"/>
    <property type="match status" value="1"/>
</dbReference>
<evidence type="ECO:0000313" key="9">
    <source>
        <dbReference type="Proteomes" id="UP000825935"/>
    </source>
</evidence>
<dbReference type="OrthoDB" id="690068at2759"/>
<comment type="subcellular location">
    <subcellularLocation>
        <location evidence="1">Nucleus</location>
    </subcellularLocation>
</comment>
<keyword evidence="5" id="KW-0175">Coiled coil</keyword>
<dbReference type="InterPro" id="IPR036638">
    <property type="entry name" value="HLH_DNA-bd_sf"/>
</dbReference>
<dbReference type="InterPro" id="IPR011598">
    <property type="entry name" value="bHLH_dom"/>
</dbReference>
<dbReference type="GO" id="GO:0003700">
    <property type="term" value="F:DNA-binding transcription factor activity"/>
    <property type="evidence" value="ECO:0007669"/>
    <property type="project" value="TreeGrafter"/>
</dbReference>
<protein>
    <recommendedName>
        <fullName evidence="7">BHLH domain-containing protein</fullName>
    </recommendedName>
</protein>
<dbReference type="PROSITE" id="PS50888">
    <property type="entry name" value="BHLH"/>
    <property type="match status" value="1"/>
</dbReference>